<dbReference type="PROSITE" id="PS50887">
    <property type="entry name" value="GGDEF"/>
    <property type="match status" value="1"/>
</dbReference>
<dbReference type="InterPro" id="IPR043128">
    <property type="entry name" value="Rev_trsase/Diguanyl_cyclase"/>
</dbReference>
<keyword evidence="7" id="KW-1185">Reference proteome</keyword>
<evidence type="ECO:0000259" key="5">
    <source>
        <dbReference type="PROSITE" id="PS50887"/>
    </source>
</evidence>
<evidence type="ECO:0000313" key="6">
    <source>
        <dbReference type="EMBL" id="EPR32764.1"/>
    </source>
</evidence>
<dbReference type="InterPro" id="IPR029787">
    <property type="entry name" value="Nucleotide_cyclase"/>
</dbReference>
<feature type="compositionally biased region" description="Basic and acidic residues" evidence="3">
    <location>
        <begin position="9"/>
        <end position="19"/>
    </location>
</feature>
<accession>S7UG60</accession>
<dbReference type="Proteomes" id="UP000014975">
    <property type="component" value="Unassembled WGS sequence"/>
</dbReference>
<dbReference type="eggNOG" id="COG3706">
    <property type="taxonomic scope" value="Bacteria"/>
</dbReference>
<organism evidence="6 7">
    <name type="scientific">Alkalidesulfovibrio alkalitolerans DSM 16529</name>
    <dbReference type="NCBI Taxonomy" id="1121439"/>
    <lineage>
        <taxon>Bacteria</taxon>
        <taxon>Pseudomonadati</taxon>
        <taxon>Thermodesulfobacteriota</taxon>
        <taxon>Desulfovibrionia</taxon>
        <taxon>Desulfovibrionales</taxon>
        <taxon>Desulfovibrionaceae</taxon>
        <taxon>Alkalidesulfovibrio</taxon>
    </lineage>
</organism>
<evidence type="ECO:0000256" key="4">
    <source>
        <dbReference type="SAM" id="Phobius"/>
    </source>
</evidence>
<comment type="catalytic activity">
    <reaction evidence="2">
        <text>2 GTP = 3',3'-c-di-GMP + 2 diphosphate</text>
        <dbReference type="Rhea" id="RHEA:24898"/>
        <dbReference type="ChEBI" id="CHEBI:33019"/>
        <dbReference type="ChEBI" id="CHEBI:37565"/>
        <dbReference type="ChEBI" id="CHEBI:58805"/>
        <dbReference type="EC" id="2.7.7.65"/>
    </reaction>
</comment>
<gene>
    <name evidence="6" type="ORF">dsat_0205</name>
</gene>
<dbReference type="EMBL" id="ATHI01000026">
    <property type="protein sequence ID" value="EPR32764.1"/>
    <property type="molecule type" value="Genomic_DNA"/>
</dbReference>
<dbReference type="AlphaFoldDB" id="S7UG60"/>
<dbReference type="Gene3D" id="3.30.70.270">
    <property type="match status" value="1"/>
</dbReference>
<sequence>MKASASSRAADEPATERGQDPNLSALPGRAARWFSERASGRRQALRGRPGCGMSATTLLCLLLFAVSVLPLGVAMHLAYERRLDDLTGFLALAVVAGIVLAWPIAHLVGHYVILKNIKEINRFCLAIKQGNYATEFALPEERDEEHDLVRLKRNLNWMAHSIASREDWLHARLNQTTESKRRFEDLSLRDPLTDIANRRAFSERLHEMARVARATRTPFHLLLVDCDNFKSVNDAFGHLAGDELLRRLAAILRTSVRDGDCPFRYGGDEFGVLVVSRGADEARAVAERIRQRFAGEGIGRATLSIGLAAFDPEAVDLAAECEALVARADAAVYEAKRAGGDRIVAQADKIMAASA</sequence>
<dbReference type="PANTHER" id="PTHR45138:SF9">
    <property type="entry name" value="DIGUANYLATE CYCLASE DGCM-RELATED"/>
    <property type="match status" value="1"/>
</dbReference>
<dbReference type="GO" id="GO:0005886">
    <property type="term" value="C:plasma membrane"/>
    <property type="evidence" value="ECO:0007669"/>
    <property type="project" value="TreeGrafter"/>
</dbReference>
<feature type="transmembrane region" description="Helical" evidence="4">
    <location>
        <begin position="89"/>
        <end position="113"/>
    </location>
</feature>
<evidence type="ECO:0000313" key="7">
    <source>
        <dbReference type="Proteomes" id="UP000014975"/>
    </source>
</evidence>
<protein>
    <recommendedName>
        <fullName evidence="1">diguanylate cyclase</fullName>
        <ecNumber evidence="1">2.7.7.65</ecNumber>
    </recommendedName>
</protein>
<dbReference type="PANTHER" id="PTHR45138">
    <property type="entry name" value="REGULATORY COMPONENTS OF SENSORY TRANSDUCTION SYSTEM"/>
    <property type="match status" value="1"/>
</dbReference>
<dbReference type="InterPro" id="IPR050469">
    <property type="entry name" value="Diguanylate_Cyclase"/>
</dbReference>
<keyword evidence="4" id="KW-1133">Transmembrane helix</keyword>
<keyword evidence="4" id="KW-0472">Membrane</keyword>
<proteinExistence type="predicted"/>
<dbReference type="NCBIfam" id="TIGR00254">
    <property type="entry name" value="GGDEF"/>
    <property type="match status" value="1"/>
</dbReference>
<evidence type="ECO:0000256" key="1">
    <source>
        <dbReference type="ARBA" id="ARBA00012528"/>
    </source>
</evidence>
<dbReference type="PATRIC" id="fig|1121439.3.peg.1552"/>
<feature type="region of interest" description="Disordered" evidence="3">
    <location>
        <begin position="1"/>
        <end position="25"/>
    </location>
</feature>
<reference evidence="6 7" key="1">
    <citation type="journal article" date="2013" name="Genome Announc.">
        <title>Draft genome sequences for three mercury-methylating, sulfate-reducing bacteria.</title>
        <authorList>
            <person name="Brown S.D."/>
            <person name="Hurt R.A.Jr."/>
            <person name="Gilmour C.C."/>
            <person name="Elias D.A."/>
        </authorList>
    </citation>
    <scope>NUCLEOTIDE SEQUENCE [LARGE SCALE GENOMIC DNA]</scope>
    <source>
        <strain evidence="6 7">DSM 16529</strain>
    </source>
</reference>
<comment type="caution">
    <text evidence="6">The sequence shown here is derived from an EMBL/GenBank/DDBJ whole genome shotgun (WGS) entry which is preliminary data.</text>
</comment>
<evidence type="ECO:0000256" key="2">
    <source>
        <dbReference type="ARBA" id="ARBA00034247"/>
    </source>
</evidence>
<dbReference type="GO" id="GO:1902201">
    <property type="term" value="P:negative regulation of bacterial-type flagellum-dependent cell motility"/>
    <property type="evidence" value="ECO:0007669"/>
    <property type="project" value="TreeGrafter"/>
</dbReference>
<dbReference type="FunFam" id="3.30.70.270:FF:000001">
    <property type="entry name" value="Diguanylate cyclase domain protein"/>
    <property type="match status" value="1"/>
</dbReference>
<feature type="transmembrane region" description="Helical" evidence="4">
    <location>
        <begin position="51"/>
        <end position="77"/>
    </location>
</feature>
<dbReference type="EC" id="2.7.7.65" evidence="1"/>
<dbReference type="GO" id="GO:0043709">
    <property type="term" value="P:cell adhesion involved in single-species biofilm formation"/>
    <property type="evidence" value="ECO:0007669"/>
    <property type="project" value="TreeGrafter"/>
</dbReference>
<dbReference type="InterPro" id="IPR000160">
    <property type="entry name" value="GGDEF_dom"/>
</dbReference>
<dbReference type="STRING" id="1121439.dsat_0205"/>
<name>S7UG60_9BACT</name>
<evidence type="ECO:0000256" key="3">
    <source>
        <dbReference type="SAM" id="MobiDB-lite"/>
    </source>
</evidence>
<dbReference type="SUPFAM" id="SSF55073">
    <property type="entry name" value="Nucleotide cyclase"/>
    <property type="match status" value="1"/>
</dbReference>
<dbReference type="GO" id="GO:0052621">
    <property type="term" value="F:diguanylate cyclase activity"/>
    <property type="evidence" value="ECO:0007669"/>
    <property type="project" value="UniProtKB-EC"/>
</dbReference>
<dbReference type="SMART" id="SM00267">
    <property type="entry name" value="GGDEF"/>
    <property type="match status" value="1"/>
</dbReference>
<feature type="domain" description="GGDEF" evidence="5">
    <location>
        <begin position="217"/>
        <end position="348"/>
    </location>
</feature>
<keyword evidence="4" id="KW-0812">Transmembrane</keyword>
<dbReference type="Pfam" id="PF00990">
    <property type="entry name" value="GGDEF"/>
    <property type="match status" value="1"/>
</dbReference>
<dbReference type="CDD" id="cd01949">
    <property type="entry name" value="GGDEF"/>
    <property type="match status" value="1"/>
</dbReference>